<dbReference type="PANTHER" id="PTHR36693">
    <property type="entry name" value="GH02722P"/>
    <property type="match status" value="1"/>
</dbReference>
<evidence type="ECO:0000313" key="1">
    <source>
        <dbReference type="EMBL" id="KAJ9576170.1"/>
    </source>
</evidence>
<dbReference type="Proteomes" id="UP001233999">
    <property type="component" value="Unassembled WGS sequence"/>
</dbReference>
<reference evidence="1" key="1">
    <citation type="journal article" date="2023" name="IScience">
        <title>Live-bearing cockroach genome reveals convergent evolutionary mechanisms linked to viviparity in insects and beyond.</title>
        <authorList>
            <person name="Fouks B."/>
            <person name="Harrison M.C."/>
            <person name="Mikhailova A.A."/>
            <person name="Marchal E."/>
            <person name="English S."/>
            <person name="Carruthers M."/>
            <person name="Jennings E.C."/>
            <person name="Chiamaka E.L."/>
            <person name="Frigard R.A."/>
            <person name="Pippel M."/>
            <person name="Attardo G.M."/>
            <person name="Benoit J.B."/>
            <person name="Bornberg-Bauer E."/>
            <person name="Tobe S.S."/>
        </authorList>
    </citation>
    <scope>NUCLEOTIDE SEQUENCE</scope>
    <source>
        <strain evidence="1">Stay&amp;Tobe</strain>
    </source>
</reference>
<dbReference type="InterPro" id="IPR032072">
    <property type="entry name" value="DUF4807"/>
</dbReference>
<gene>
    <name evidence="1" type="ORF">L9F63_006992</name>
</gene>
<sequence>RMDVLQVSVRVKNNIWDHFIILNDGVVFCDIDEEETAPAHLQHIKSSTSKQLCKNNVSIQCVKNRQKNNGQEILEKVNKLDISSHGDGCSNTTIIYRQHKNIPKLYTSGYFLSLFIKTLQRSAVYRRHVLARFQGLLKNTGPLQLNIKIVEPHKEIIDYAWGKRMERLELERRELDLAMSWLSTLGGAFSALGEEFQHCAEIAGRISVHQFSIALRLGDPLTVARCKLYFALSLIQRGHLVQARCIICQQYHLAKENPVLDTRLIAMCHGIWARLKYEHQKRRARFCRI</sequence>
<feature type="non-terminal residue" evidence="1">
    <location>
        <position position="289"/>
    </location>
</feature>
<evidence type="ECO:0000313" key="2">
    <source>
        <dbReference type="Proteomes" id="UP001233999"/>
    </source>
</evidence>
<organism evidence="1 2">
    <name type="scientific">Diploptera punctata</name>
    <name type="common">Pacific beetle cockroach</name>
    <dbReference type="NCBI Taxonomy" id="6984"/>
    <lineage>
        <taxon>Eukaryota</taxon>
        <taxon>Metazoa</taxon>
        <taxon>Ecdysozoa</taxon>
        <taxon>Arthropoda</taxon>
        <taxon>Hexapoda</taxon>
        <taxon>Insecta</taxon>
        <taxon>Pterygota</taxon>
        <taxon>Neoptera</taxon>
        <taxon>Polyneoptera</taxon>
        <taxon>Dictyoptera</taxon>
        <taxon>Blattodea</taxon>
        <taxon>Blaberoidea</taxon>
        <taxon>Blaberidae</taxon>
        <taxon>Diplopterinae</taxon>
        <taxon>Diploptera</taxon>
    </lineage>
</organism>
<protein>
    <submittedName>
        <fullName evidence="1">Uncharacterized protein</fullName>
    </submittedName>
</protein>
<dbReference type="AlphaFoldDB" id="A0AAD7Z8M6"/>
<keyword evidence="2" id="KW-1185">Reference proteome</keyword>
<reference evidence="1" key="2">
    <citation type="submission" date="2023-05" db="EMBL/GenBank/DDBJ databases">
        <authorList>
            <person name="Fouks B."/>
        </authorList>
    </citation>
    <scope>NUCLEOTIDE SEQUENCE</scope>
    <source>
        <strain evidence="1">Stay&amp;Tobe</strain>
        <tissue evidence="1">Testes</tissue>
    </source>
</reference>
<dbReference type="PANTHER" id="PTHR36693:SF1">
    <property type="entry name" value="GH02722P"/>
    <property type="match status" value="1"/>
</dbReference>
<comment type="caution">
    <text evidence="1">The sequence shown here is derived from an EMBL/GenBank/DDBJ whole genome shotgun (WGS) entry which is preliminary data.</text>
</comment>
<accession>A0AAD7Z8M6</accession>
<name>A0AAD7Z8M6_DIPPU</name>
<dbReference type="EMBL" id="JASPKZ010009807">
    <property type="protein sequence ID" value="KAJ9576170.1"/>
    <property type="molecule type" value="Genomic_DNA"/>
</dbReference>
<dbReference type="Pfam" id="PF16065">
    <property type="entry name" value="DUF4807"/>
    <property type="match status" value="1"/>
</dbReference>
<proteinExistence type="predicted"/>